<dbReference type="GO" id="GO:0022857">
    <property type="term" value="F:transmembrane transporter activity"/>
    <property type="evidence" value="ECO:0007669"/>
    <property type="project" value="TreeGrafter"/>
</dbReference>
<evidence type="ECO:0000256" key="1">
    <source>
        <dbReference type="ARBA" id="ARBA00004651"/>
    </source>
</evidence>
<dbReference type="EMBL" id="AP014924">
    <property type="protein sequence ID" value="BAS28713.1"/>
    <property type="molecule type" value="Genomic_DNA"/>
</dbReference>
<gene>
    <name evidence="10" type="ORF">LIP_2884</name>
</gene>
<evidence type="ECO:0000256" key="4">
    <source>
        <dbReference type="ARBA" id="ARBA00022989"/>
    </source>
</evidence>
<evidence type="ECO:0000256" key="7">
    <source>
        <dbReference type="SAM" id="Phobius"/>
    </source>
</evidence>
<reference evidence="11" key="2">
    <citation type="journal article" date="2016" name="Int. J. Syst. Evol. Microbiol.">
        <title>Complete genome sequence and cell structure of Limnochorda pilosa, a Gram-negative spore-former within the phylum Firmicutes.</title>
        <authorList>
            <person name="Watanabe M."/>
            <person name="Kojima H."/>
            <person name="Fukui M."/>
        </authorList>
    </citation>
    <scope>NUCLEOTIDE SEQUENCE [LARGE SCALE GENOMIC DNA]</scope>
    <source>
        <strain evidence="11">HC45</strain>
    </source>
</reference>
<comment type="similarity">
    <text evidence="6">Belongs to the ABC-4 integral membrane protein family.</text>
</comment>
<feature type="transmembrane region" description="Helical" evidence="7">
    <location>
        <begin position="21"/>
        <end position="43"/>
    </location>
</feature>
<evidence type="ECO:0000256" key="5">
    <source>
        <dbReference type="ARBA" id="ARBA00023136"/>
    </source>
</evidence>
<evidence type="ECO:0000259" key="9">
    <source>
        <dbReference type="Pfam" id="PF12704"/>
    </source>
</evidence>
<feature type="domain" description="MacB-like periplasmic core" evidence="9">
    <location>
        <begin position="23"/>
        <end position="246"/>
    </location>
</feature>
<dbReference type="GO" id="GO:0005886">
    <property type="term" value="C:plasma membrane"/>
    <property type="evidence" value="ECO:0007669"/>
    <property type="project" value="UniProtKB-SubCell"/>
</dbReference>
<dbReference type="STRING" id="1555112.LIP_2884"/>
<dbReference type="InterPro" id="IPR025857">
    <property type="entry name" value="MacB_PCD"/>
</dbReference>
<evidence type="ECO:0000256" key="6">
    <source>
        <dbReference type="ARBA" id="ARBA00038076"/>
    </source>
</evidence>
<name>A0A0K2SNK7_LIMPI</name>
<evidence type="ECO:0000259" key="8">
    <source>
        <dbReference type="Pfam" id="PF02687"/>
    </source>
</evidence>
<dbReference type="InterPro" id="IPR050250">
    <property type="entry name" value="Macrolide_Exporter_MacB"/>
</dbReference>
<dbReference type="InterPro" id="IPR003838">
    <property type="entry name" value="ABC3_permease_C"/>
</dbReference>
<dbReference type="KEGG" id="lpil:LIP_2884"/>
<accession>A0A0K2SNK7</accession>
<keyword evidence="2" id="KW-1003">Cell membrane</keyword>
<sequence>MIFTLVEAVRMALSSLVANKLRSFLTMLGVIIGVMAVVALVSIGQGASRSVTDQIAGLGSNAMFISPGRKEVAPGIWRSAGNLEMEHLEALRQADLPGVVAVSGQIETLGAVHWGRQSTMIPLVGTTPEWSHVVNWPVTQGRFLSLEDLERGRPVVALGPEAARQIFGDSGVDPVGQVVSIGSNRFTVIGVMGAKDSAFIRGLDRLAMIPLTTARSRITGQQQPLSDIVVSASAAQTSLAEAALRNYLAQLLGGPEAFRIDTQQQILDVVNQTTGVLTLLLAGITGISLLVGGIGIMNIMLVSVTERTREIGVRKALGAKSRYVLMQFVVESVALSGVGGLVGMAVGTLLTWVAARLGHWPFTVQPATLGLAFGFSAAVGLFFGIWPARRAARLDPIEALRYE</sequence>
<keyword evidence="4 7" id="KW-1133">Transmembrane helix</keyword>
<keyword evidence="3 7" id="KW-0812">Transmembrane</keyword>
<keyword evidence="11" id="KW-1185">Reference proteome</keyword>
<keyword evidence="5 7" id="KW-0472">Membrane</keyword>
<feature type="transmembrane region" description="Helical" evidence="7">
    <location>
        <begin position="367"/>
        <end position="386"/>
    </location>
</feature>
<evidence type="ECO:0000256" key="3">
    <source>
        <dbReference type="ARBA" id="ARBA00022692"/>
    </source>
</evidence>
<comment type="subcellular location">
    <subcellularLocation>
        <location evidence="1">Cell membrane</location>
        <topology evidence="1">Multi-pass membrane protein</topology>
    </subcellularLocation>
</comment>
<organism evidence="10 11">
    <name type="scientific">Limnochorda pilosa</name>
    <dbReference type="NCBI Taxonomy" id="1555112"/>
    <lineage>
        <taxon>Bacteria</taxon>
        <taxon>Bacillati</taxon>
        <taxon>Bacillota</taxon>
        <taxon>Limnochordia</taxon>
        <taxon>Limnochordales</taxon>
        <taxon>Limnochordaceae</taxon>
        <taxon>Limnochorda</taxon>
    </lineage>
</organism>
<feature type="transmembrane region" description="Helical" evidence="7">
    <location>
        <begin position="276"/>
        <end position="302"/>
    </location>
</feature>
<feature type="transmembrane region" description="Helical" evidence="7">
    <location>
        <begin position="323"/>
        <end position="355"/>
    </location>
</feature>
<evidence type="ECO:0000256" key="2">
    <source>
        <dbReference type="ARBA" id="ARBA00022475"/>
    </source>
</evidence>
<proteinExistence type="inferred from homology"/>
<dbReference type="PANTHER" id="PTHR30572:SF4">
    <property type="entry name" value="ABC TRANSPORTER PERMEASE YTRF"/>
    <property type="match status" value="1"/>
</dbReference>
<dbReference type="Proteomes" id="UP000065807">
    <property type="component" value="Chromosome"/>
</dbReference>
<dbReference type="AlphaFoldDB" id="A0A0K2SNK7"/>
<evidence type="ECO:0000313" key="10">
    <source>
        <dbReference type="EMBL" id="BAS28713.1"/>
    </source>
</evidence>
<dbReference type="Pfam" id="PF02687">
    <property type="entry name" value="FtsX"/>
    <property type="match status" value="1"/>
</dbReference>
<dbReference type="Pfam" id="PF12704">
    <property type="entry name" value="MacB_PCD"/>
    <property type="match status" value="1"/>
</dbReference>
<dbReference type="OrthoDB" id="9770036at2"/>
<dbReference type="PANTHER" id="PTHR30572">
    <property type="entry name" value="MEMBRANE COMPONENT OF TRANSPORTER-RELATED"/>
    <property type="match status" value="1"/>
</dbReference>
<feature type="domain" description="ABC3 transporter permease C-terminal" evidence="8">
    <location>
        <begin position="284"/>
        <end position="396"/>
    </location>
</feature>
<dbReference type="RefSeq" id="WP_068139468.1">
    <property type="nucleotide sequence ID" value="NZ_AP014924.1"/>
</dbReference>
<dbReference type="PATRIC" id="fig|1555112.3.peg.2927"/>
<reference evidence="11" key="1">
    <citation type="submission" date="2015-07" db="EMBL/GenBank/DDBJ databases">
        <title>Complete genome sequence and phylogenetic analysis of Limnochorda pilosa.</title>
        <authorList>
            <person name="Watanabe M."/>
            <person name="Kojima H."/>
            <person name="Fukui M."/>
        </authorList>
    </citation>
    <scope>NUCLEOTIDE SEQUENCE [LARGE SCALE GENOMIC DNA]</scope>
    <source>
        <strain evidence="11">HC45</strain>
    </source>
</reference>
<protein>
    <submittedName>
        <fullName evidence="10">ABC transporter permease</fullName>
    </submittedName>
</protein>
<evidence type="ECO:0000313" key="11">
    <source>
        <dbReference type="Proteomes" id="UP000065807"/>
    </source>
</evidence>